<evidence type="ECO:0000313" key="3">
    <source>
        <dbReference type="Proteomes" id="UP000093352"/>
    </source>
</evidence>
<name>A0A371ILC2_9FIRM</name>
<protein>
    <recommendedName>
        <fullName evidence="4">OmpH family outer membrane protein</fullName>
    </recommendedName>
</protein>
<keyword evidence="1" id="KW-0175">Coiled coil</keyword>
<reference evidence="2 3" key="1">
    <citation type="journal article" date="2016" name="Genome Announc.">
        <title>Draft Genome Sequence of Criibacterium bergeronii gen. nov., sp. nov., Strain CCRI-22567T, Isolated from a Vaginal Sample from a Woman with Bacterial Vaginosis.</title>
        <authorList>
            <person name="Maheux A.F."/>
            <person name="Berube E."/>
            <person name="Boudreau D.K."/>
            <person name="Raymond F."/>
            <person name="Corbeil J."/>
            <person name="Roy P.H."/>
            <person name="Boissinot M."/>
            <person name="Omar R.F."/>
        </authorList>
    </citation>
    <scope>NUCLEOTIDE SEQUENCE [LARGE SCALE GENOMIC DNA]</scope>
    <source>
        <strain evidence="2 3">CCRI-22567</strain>
    </source>
</reference>
<accession>A0A371ILC2</accession>
<dbReference type="STRING" id="1871336.BBG48_03155"/>
<sequence>MIHLVLLFVYFYSVAPGVRAINTIIENKESIRETLKTNIQDVLLDNADSKVSKIEAEMLNLQKELIKKANARENYDDLTQAIEDLREQKRKVYADLAEKEGINKRIKEMRGFLDSQNLSITNYDEELVRKLIDKVVVYDDEIKIVFKSGIEV</sequence>
<organism evidence="2 3">
    <name type="scientific">Criibacterium bergeronii</name>
    <dbReference type="NCBI Taxonomy" id="1871336"/>
    <lineage>
        <taxon>Bacteria</taxon>
        <taxon>Bacillati</taxon>
        <taxon>Bacillota</taxon>
        <taxon>Clostridia</taxon>
        <taxon>Peptostreptococcales</taxon>
        <taxon>Filifactoraceae</taxon>
        <taxon>Criibacterium</taxon>
    </lineage>
</organism>
<evidence type="ECO:0008006" key="4">
    <source>
        <dbReference type="Google" id="ProtNLM"/>
    </source>
</evidence>
<dbReference type="Proteomes" id="UP000093352">
    <property type="component" value="Unassembled WGS sequence"/>
</dbReference>
<keyword evidence="3" id="KW-1185">Reference proteome</keyword>
<proteinExistence type="predicted"/>
<dbReference type="EMBL" id="MBEW02000009">
    <property type="protein sequence ID" value="RDY21246.1"/>
    <property type="molecule type" value="Genomic_DNA"/>
</dbReference>
<feature type="coiled-coil region" evidence="1">
    <location>
        <begin position="44"/>
        <end position="95"/>
    </location>
</feature>
<gene>
    <name evidence="2" type="ORF">BBG48_005525</name>
</gene>
<evidence type="ECO:0000256" key="1">
    <source>
        <dbReference type="SAM" id="Coils"/>
    </source>
</evidence>
<comment type="caution">
    <text evidence="2">The sequence shown here is derived from an EMBL/GenBank/DDBJ whole genome shotgun (WGS) entry which is preliminary data.</text>
</comment>
<evidence type="ECO:0000313" key="2">
    <source>
        <dbReference type="EMBL" id="RDY21246.1"/>
    </source>
</evidence>
<dbReference type="AlphaFoldDB" id="A0A371ILC2"/>